<dbReference type="AlphaFoldDB" id="A0A367IKC0"/>
<dbReference type="PROSITE" id="PS00880">
    <property type="entry name" value="ACB_1"/>
    <property type="match status" value="1"/>
</dbReference>
<dbReference type="PRINTS" id="PR00689">
    <property type="entry name" value="ACOABINDINGP"/>
</dbReference>
<dbReference type="PANTHER" id="PTHR23310:SF62">
    <property type="entry name" value="ACYL-COA BINDING PROTEIN 1, ISOFORM A"/>
    <property type="match status" value="1"/>
</dbReference>
<dbReference type="PROSITE" id="PS51228">
    <property type="entry name" value="ACB_2"/>
    <property type="match status" value="1"/>
</dbReference>
<proteinExistence type="inferred from homology"/>
<dbReference type="InterPro" id="IPR035984">
    <property type="entry name" value="Acyl-CoA-binding_sf"/>
</dbReference>
<dbReference type="InterPro" id="IPR022408">
    <property type="entry name" value="Acyl-CoA-binding_prot_CS"/>
</dbReference>
<dbReference type="SUPFAM" id="SSF47027">
    <property type="entry name" value="Acyl-CoA binding protein"/>
    <property type="match status" value="1"/>
</dbReference>
<dbReference type="GO" id="GO:0006631">
    <property type="term" value="P:fatty acid metabolic process"/>
    <property type="evidence" value="ECO:0007669"/>
    <property type="project" value="TreeGrafter"/>
</dbReference>
<dbReference type="EMBL" id="PJQL01005406">
    <property type="protein sequence ID" value="RCH78119.1"/>
    <property type="molecule type" value="Genomic_DNA"/>
</dbReference>
<dbReference type="InterPro" id="IPR014352">
    <property type="entry name" value="FERM/acyl-CoA-bd_prot_sf"/>
</dbReference>
<comment type="similarity">
    <text evidence="1">Belongs to the ACBP family.</text>
</comment>
<feature type="domain" description="ACB" evidence="3">
    <location>
        <begin position="2"/>
        <end position="51"/>
    </location>
</feature>
<keyword evidence="5" id="KW-1185">Reference proteome</keyword>
<protein>
    <submittedName>
        <fullName evidence="4">Acyl-CoA-binding domain-containing protein 1</fullName>
    </submittedName>
</protein>
<gene>
    <name evidence="4" type="primary">ACBP1</name>
    <name evidence="4" type="ORF">CU097_000688</name>
</gene>
<dbReference type="Gene3D" id="1.20.80.10">
    <property type="match status" value="1"/>
</dbReference>
<sequence>MPSKEFETAAEEVKQLSKSPSNDKLLELYGLYKQATVGDNTTSKPTFDLKG</sequence>
<accession>A0A367IKC0</accession>
<reference evidence="4 5" key="1">
    <citation type="journal article" date="2018" name="G3 (Bethesda)">
        <title>Phylogenetic and Phylogenomic Definition of Rhizopus Species.</title>
        <authorList>
            <person name="Gryganskyi A.P."/>
            <person name="Golan J."/>
            <person name="Dolatabadi S."/>
            <person name="Mondo S."/>
            <person name="Robb S."/>
            <person name="Idnurm A."/>
            <person name="Muszewska A."/>
            <person name="Steczkiewicz K."/>
            <person name="Masonjones S."/>
            <person name="Liao H.L."/>
            <person name="Gajdeczka M.T."/>
            <person name="Anike F."/>
            <person name="Vuek A."/>
            <person name="Anishchenko I.M."/>
            <person name="Voigt K."/>
            <person name="de Hoog G.S."/>
            <person name="Smith M.E."/>
            <person name="Heitman J."/>
            <person name="Vilgalys R."/>
            <person name="Stajich J.E."/>
        </authorList>
    </citation>
    <scope>NUCLEOTIDE SEQUENCE [LARGE SCALE GENOMIC DNA]</scope>
    <source>
        <strain evidence="4 5">CBS 357.93</strain>
    </source>
</reference>
<evidence type="ECO:0000256" key="2">
    <source>
        <dbReference type="ARBA" id="ARBA00023121"/>
    </source>
</evidence>
<organism evidence="4 5">
    <name type="scientific">Rhizopus azygosporus</name>
    <name type="common">Rhizopus microsporus var. azygosporus</name>
    <dbReference type="NCBI Taxonomy" id="86630"/>
    <lineage>
        <taxon>Eukaryota</taxon>
        <taxon>Fungi</taxon>
        <taxon>Fungi incertae sedis</taxon>
        <taxon>Mucoromycota</taxon>
        <taxon>Mucoromycotina</taxon>
        <taxon>Mucoromycetes</taxon>
        <taxon>Mucorales</taxon>
        <taxon>Mucorineae</taxon>
        <taxon>Rhizopodaceae</taxon>
        <taxon>Rhizopus</taxon>
    </lineage>
</organism>
<keyword evidence="2" id="KW-0446">Lipid-binding</keyword>
<comment type="caution">
    <text evidence="4">The sequence shown here is derived from an EMBL/GenBank/DDBJ whole genome shotgun (WGS) entry which is preliminary data.</text>
</comment>
<dbReference type="STRING" id="86630.A0A367IKC0"/>
<evidence type="ECO:0000259" key="3">
    <source>
        <dbReference type="PROSITE" id="PS51228"/>
    </source>
</evidence>
<feature type="non-terminal residue" evidence="4">
    <location>
        <position position="51"/>
    </location>
</feature>
<evidence type="ECO:0000313" key="5">
    <source>
        <dbReference type="Proteomes" id="UP000252139"/>
    </source>
</evidence>
<dbReference type="Pfam" id="PF00887">
    <property type="entry name" value="ACBP"/>
    <property type="match status" value="1"/>
</dbReference>
<name>A0A367IKC0_RHIAZ</name>
<dbReference type="PANTHER" id="PTHR23310">
    <property type="entry name" value="ACYL-COA-BINDING PROTEIN, ACBP"/>
    <property type="match status" value="1"/>
</dbReference>
<dbReference type="Proteomes" id="UP000252139">
    <property type="component" value="Unassembled WGS sequence"/>
</dbReference>
<dbReference type="InterPro" id="IPR000582">
    <property type="entry name" value="Acyl-CoA-binding_protein"/>
</dbReference>
<dbReference type="OrthoDB" id="346910at2759"/>
<dbReference type="GO" id="GO:0000062">
    <property type="term" value="F:fatty-acyl-CoA binding"/>
    <property type="evidence" value="ECO:0007669"/>
    <property type="project" value="InterPro"/>
</dbReference>
<evidence type="ECO:0000313" key="4">
    <source>
        <dbReference type="EMBL" id="RCH78119.1"/>
    </source>
</evidence>
<evidence type="ECO:0000256" key="1">
    <source>
        <dbReference type="ARBA" id="ARBA00005567"/>
    </source>
</evidence>